<evidence type="ECO:0000313" key="3">
    <source>
        <dbReference type="Proteomes" id="UP000321261"/>
    </source>
</evidence>
<evidence type="ECO:0000259" key="1">
    <source>
        <dbReference type="Pfam" id="PF26395"/>
    </source>
</evidence>
<dbReference type="OrthoDB" id="4936638at2"/>
<feature type="domain" description="Type II CBASS E2 protein" evidence="1">
    <location>
        <begin position="74"/>
        <end position="192"/>
    </location>
</feature>
<protein>
    <recommendedName>
        <fullName evidence="1">Type II CBASS E2 protein domain-containing protein</fullName>
    </recommendedName>
</protein>
<reference evidence="2 3" key="1">
    <citation type="submission" date="2019-06" db="EMBL/GenBank/DDBJ databases">
        <title>Sequencing the genomes of 1000 actinobacteria strains.</title>
        <authorList>
            <person name="Klenk H.-P."/>
        </authorList>
    </citation>
    <scope>NUCLEOTIDE SEQUENCE [LARGE SCALE GENOMIC DNA]</scope>
    <source>
        <strain evidence="2 3">DSM 45671</strain>
    </source>
</reference>
<dbReference type="AlphaFoldDB" id="A0A561SYS0"/>
<organism evidence="2 3">
    <name type="scientific">Pseudonocardia hierapolitana</name>
    <dbReference type="NCBI Taxonomy" id="1128676"/>
    <lineage>
        <taxon>Bacteria</taxon>
        <taxon>Bacillati</taxon>
        <taxon>Actinomycetota</taxon>
        <taxon>Actinomycetes</taxon>
        <taxon>Pseudonocardiales</taxon>
        <taxon>Pseudonocardiaceae</taxon>
        <taxon>Pseudonocardia</taxon>
    </lineage>
</organism>
<sequence>MTLPSLLRRVGLDVPRGVSIDGRILTGRAATAAIASGAATSVERHTFHGGDDPPTLHIRNAWWQDPAARRTDISAVGHAFPHFQLDDSDGAHNWRGTIDTGRGRFVIHVVGDPGGGLPHVVPVLPRALGRHEGRRGFRRAEHLYASGNLCVADISDWDPDLHTSATAIAWAAHWLAAYTDWCLGGPWPTDGYQPRAAA</sequence>
<dbReference type="Pfam" id="PF26395">
    <property type="entry name" value="E2-CBASS"/>
    <property type="match status" value="1"/>
</dbReference>
<keyword evidence="3" id="KW-1185">Reference proteome</keyword>
<proteinExistence type="predicted"/>
<dbReference type="EMBL" id="VIWU01000001">
    <property type="protein sequence ID" value="TWF80025.1"/>
    <property type="molecule type" value="Genomic_DNA"/>
</dbReference>
<dbReference type="Proteomes" id="UP000321261">
    <property type="component" value="Unassembled WGS sequence"/>
</dbReference>
<dbReference type="RefSeq" id="WP_147258773.1">
    <property type="nucleotide sequence ID" value="NZ_VIWU01000001.1"/>
</dbReference>
<comment type="caution">
    <text evidence="2">The sequence shown here is derived from an EMBL/GenBank/DDBJ whole genome shotgun (WGS) entry which is preliminary data.</text>
</comment>
<accession>A0A561SYS0</accession>
<dbReference type="InterPro" id="IPR058588">
    <property type="entry name" value="E2-CBASS"/>
</dbReference>
<evidence type="ECO:0000313" key="2">
    <source>
        <dbReference type="EMBL" id="TWF80025.1"/>
    </source>
</evidence>
<gene>
    <name evidence="2" type="ORF">FHX44_115962</name>
</gene>
<name>A0A561SYS0_9PSEU</name>